<dbReference type="Proteomes" id="UP000001551">
    <property type="component" value="Chromosome"/>
</dbReference>
<reference evidence="1 2" key="1">
    <citation type="submission" date="2010-12" db="EMBL/GenBank/DDBJ databases">
        <title>Complete sequence of Ethanoligenens harbinense YUAN-3.</title>
        <authorList>
            <person name="Lucas S."/>
            <person name="Copeland A."/>
            <person name="Lapidus A."/>
            <person name="Cheng J.-F."/>
            <person name="Bruce D."/>
            <person name="Goodwin L."/>
            <person name="Pitluck S."/>
            <person name="Chertkov O."/>
            <person name="Misra M."/>
            <person name="Detter J.C."/>
            <person name="Han C."/>
            <person name="Tapia R."/>
            <person name="Land M."/>
            <person name="Hauser L."/>
            <person name="Jeffries C."/>
            <person name="Kyrpides N."/>
            <person name="Ivanova N."/>
            <person name="Mikhailova N."/>
            <person name="Wang A."/>
            <person name="Mouttaki H."/>
            <person name="He Z."/>
            <person name="Zhou J."/>
            <person name="Hemme C.L."/>
            <person name="Woyke T."/>
        </authorList>
    </citation>
    <scope>NUCLEOTIDE SEQUENCE [LARGE SCALE GENOMIC DNA]</scope>
    <source>
        <strain evidence="2">DSM 18485 / JCM 12961 / CGMCC 1.5033 / YUAN-3</strain>
    </source>
</reference>
<evidence type="ECO:0000313" key="2">
    <source>
        <dbReference type="Proteomes" id="UP000001551"/>
    </source>
</evidence>
<organism evidence="1 2">
    <name type="scientific">Ethanoligenens harbinense (strain DSM 18485 / JCM 12961 / CGMCC 1.5033 / YUAN-3)</name>
    <dbReference type="NCBI Taxonomy" id="663278"/>
    <lineage>
        <taxon>Bacteria</taxon>
        <taxon>Bacillati</taxon>
        <taxon>Bacillota</taxon>
        <taxon>Clostridia</taxon>
        <taxon>Eubacteriales</taxon>
        <taxon>Oscillospiraceae</taxon>
        <taxon>Ethanoligenens</taxon>
    </lineage>
</organism>
<protein>
    <submittedName>
        <fullName evidence="1">Uncharacterized protein</fullName>
    </submittedName>
</protein>
<gene>
    <name evidence="1" type="ordered locus">Ethha_1068</name>
</gene>
<dbReference type="KEGG" id="eha:Ethha_1068"/>
<proteinExistence type="predicted"/>
<evidence type="ECO:0000313" key="1">
    <source>
        <dbReference type="EMBL" id="ADU26621.1"/>
    </source>
</evidence>
<sequence length="71" mass="8577">MLEKPLRYSTILYNHFWWLSIPYLRKNGINFIKLVCPRENSFFPRAFLHLPEAAPFPEKPRRPHSVCNNYT</sequence>
<accession>E6U4J3</accession>
<keyword evidence="2" id="KW-1185">Reference proteome</keyword>
<name>E6U4J3_ETHHY</name>
<dbReference type="EMBL" id="CP002400">
    <property type="protein sequence ID" value="ADU26621.1"/>
    <property type="molecule type" value="Genomic_DNA"/>
</dbReference>
<dbReference type="STRING" id="663278.Ethha_1068"/>
<dbReference type="AlphaFoldDB" id="E6U4J3"/>
<dbReference type="HOGENOM" id="CLU_2733992_0_0_9"/>